<reference evidence="1 2" key="1">
    <citation type="submission" date="2015-04" db="EMBL/GenBank/DDBJ databases">
        <title>Lasius niger genome sequencing.</title>
        <authorList>
            <person name="Konorov E.A."/>
            <person name="Nikitin M.A."/>
            <person name="Kirill M.V."/>
            <person name="Chang P."/>
        </authorList>
    </citation>
    <scope>NUCLEOTIDE SEQUENCE [LARGE SCALE GENOMIC DNA]</scope>
    <source>
        <tissue evidence="1">Whole</tissue>
    </source>
</reference>
<evidence type="ECO:0000313" key="2">
    <source>
        <dbReference type="Proteomes" id="UP000036403"/>
    </source>
</evidence>
<dbReference type="Gene3D" id="3.40.50.720">
    <property type="entry name" value="NAD(P)-binding Rossmann-like Domain"/>
    <property type="match status" value="1"/>
</dbReference>
<dbReference type="STRING" id="67767.A0A0J7MPF4"/>
<dbReference type="Proteomes" id="UP000036403">
    <property type="component" value="Unassembled WGS sequence"/>
</dbReference>
<name>A0A0J7MPF4_LASNI</name>
<dbReference type="InterPro" id="IPR011032">
    <property type="entry name" value="GroES-like_sf"/>
</dbReference>
<keyword evidence="2" id="KW-1185">Reference proteome</keyword>
<sequence>PINIIRSGNIWGSYRHFSLPSLEPKLVQSACVSQMVLGDLSTLCWVQSRIPFVNDDDEENLIRIVYAPLNFKDVMIASGRLYLELFSQSDESNKNSSIGMEFVGFNKNGQRIMGMCSTGNAFDKVKK</sequence>
<protein>
    <submittedName>
        <fullName evidence="1">Fatty acid synthase</fullName>
    </submittedName>
</protein>
<dbReference type="SUPFAM" id="SSF50129">
    <property type="entry name" value="GroES-like"/>
    <property type="match status" value="1"/>
</dbReference>
<dbReference type="EMBL" id="LBMM01025018">
    <property type="protein sequence ID" value="KMQ82485.1"/>
    <property type="molecule type" value="Genomic_DNA"/>
</dbReference>
<accession>A0A0J7MPF4</accession>
<comment type="caution">
    <text evidence="1">The sequence shown here is derived from an EMBL/GenBank/DDBJ whole genome shotgun (WGS) entry which is preliminary data.</text>
</comment>
<dbReference type="AlphaFoldDB" id="A0A0J7MPF4"/>
<proteinExistence type="predicted"/>
<organism evidence="1 2">
    <name type="scientific">Lasius niger</name>
    <name type="common">Black garden ant</name>
    <dbReference type="NCBI Taxonomy" id="67767"/>
    <lineage>
        <taxon>Eukaryota</taxon>
        <taxon>Metazoa</taxon>
        <taxon>Ecdysozoa</taxon>
        <taxon>Arthropoda</taxon>
        <taxon>Hexapoda</taxon>
        <taxon>Insecta</taxon>
        <taxon>Pterygota</taxon>
        <taxon>Neoptera</taxon>
        <taxon>Endopterygota</taxon>
        <taxon>Hymenoptera</taxon>
        <taxon>Apocrita</taxon>
        <taxon>Aculeata</taxon>
        <taxon>Formicoidea</taxon>
        <taxon>Formicidae</taxon>
        <taxon>Formicinae</taxon>
        <taxon>Lasius</taxon>
        <taxon>Lasius</taxon>
    </lineage>
</organism>
<dbReference type="Gene3D" id="3.90.180.10">
    <property type="entry name" value="Medium-chain alcohol dehydrogenases, catalytic domain"/>
    <property type="match status" value="1"/>
</dbReference>
<dbReference type="PaxDb" id="67767-A0A0J7MPF4"/>
<gene>
    <name evidence="1" type="ORF">RF55_22782</name>
</gene>
<dbReference type="OrthoDB" id="7553757at2759"/>
<feature type="non-terminal residue" evidence="1">
    <location>
        <position position="1"/>
    </location>
</feature>
<evidence type="ECO:0000313" key="1">
    <source>
        <dbReference type="EMBL" id="KMQ82485.1"/>
    </source>
</evidence>